<accession>E9SCX2</accession>
<sequence length="59" mass="6829">MLHRPLYDVPIPAIYAIRTHKCSQIFLKKNECCGMTVKILSADTSVDIFTVIYQHTYKL</sequence>
<dbReference type="EMBL" id="ADKM02000085">
    <property type="protein sequence ID" value="EGC02879.1"/>
    <property type="molecule type" value="Genomic_DNA"/>
</dbReference>
<dbReference type="AlphaFoldDB" id="E9SCX2"/>
<name>E9SCX2_RUMAL</name>
<dbReference type="STRING" id="246199.CUS_6726"/>
<evidence type="ECO:0000313" key="1">
    <source>
        <dbReference type="EMBL" id="EGC02879.1"/>
    </source>
</evidence>
<dbReference type="Proteomes" id="UP000004259">
    <property type="component" value="Unassembled WGS sequence"/>
</dbReference>
<evidence type="ECO:0000313" key="2">
    <source>
        <dbReference type="Proteomes" id="UP000004259"/>
    </source>
</evidence>
<proteinExistence type="predicted"/>
<gene>
    <name evidence="1" type="ORF">CUS_6726</name>
</gene>
<reference evidence="1 2" key="1">
    <citation type="submission" date="2011-02" db="EMBL/GenBank/DDBJ databases">
        <authorList>
            <person name="Nelson K.E."/>
            <person name="Sutton G."/>
            <person name="Torralba M."/>
            <person name="Durkin S."/>
            <person name="Harkins D."/>
            <person name="Montgomery R."/>
            <person name="Ziemer C."/>
            <person name="Klaassens E."/>
            <person name="Ocuiv P."/>
            <person name="Morrison M."/>
        </authorList>
    </citation>
    <scope>NUCLEOTIDE SEQUENCE [LARGE SCALE GENOMIC DNA]</scope>
    <source>
        <strain evidence="1 2">8</strain>
    </source>
</reference>
<organism evidence="1 2">
    <name type="scientific">Ruminococcus albus 8</name>
    <dbReference type="NCBI Taxonomy" id="246199"/>
    <lineage>
        <taxon>Bacteria</taxon>
        <taxon>Bacillati</taxon>
        <taxon>Bacillota</taxon>
        <taxon>Clostridia</taxon>
        <taxon>Eubacteriales</taxon>
        <taxon>Oscillospiraceae</taxon>
        <taxon>Ruminococcus</taxon>
    </lineage>
</organism>
<comment type="caution">
    <text evidence="1">The sequence shown here is derived from an EMBL/GenBank/DDBJ whole genome shotgun (WGS) entry which is preliminary data.</text>
</comment>
<protein>
    <submittedName>
        <fullName evidence="1">Conserved domain protein</fullName>
    </submittedName>
</protein>
<keyword evidence="2" id="KW-1185">Reference proteome</keyword>